<evidence type="ECO:0000256" key="1">
    <source>
        <dbReference type="SAM" id="MobiDB-lite"/>
    </source>
</evidence>
<dbReference type="AlphaFoldDB" id="A0AAD9VXQ4"/>
<organism evidence="3 4">
    <name type="scientific">Phomopsis amygdali</name>
    <name type="common">Fusicoccum amygdali</name>
    <dbReference type="NCBI Taxonomy" id="1214568"/>
    <lineage>
        <taxon>Eukaryota</taxon>
        <taxon>Fungi</taxon>
        <taxon>Dikarya</taxon>
        <taxon>Ascomycota</taxon>
        <taxon>Pezizomycotina</taxon>
        <taxon>Sordariomycetes</taxon>
        <taxon>Sordariomycetidae</taxon>
        <taxon>Diaporthales</taxon>
        <taxon>Diaporthaceae</taxon>
        <taxon>Diaporthe</taxon>
    </lineage>
</organism>
<protein>
    <submittedName>
        <fullName evidence="3">Uncharacterized protein</fullName>
    </submittedName>
</protein>
<keyword evidence="2" id="KW-0812">Transmembrane</keyword>
<reference evidence="3" key="1">
    <citation type="submission" date="2023-06" db="EMBL/GenBank/DDBJ databases">
        <authorList>
            <person name="Noh H."/>
        </authorList>
    </citation>
    <scope>NUCLEOTIDE SEQUENCE</scope>
    <source>
        <strain evidence="3">DUCC20226</strain>
    </source>
</reference>
<evidence type="ECO:0000313" key="4">
    <source>
        <dbReference type="Proteomes" id="UP001265746"/>
    </source>
</evidence>
<evidence type="ECO:0000313" key="3">
    <source>
        <dbReference type="EMBL" id="KAK2598245.1"/>
    </source>
</evidence>
<proteinExistence type="predicted"/>
<keyword evidence="2" id="KW-0472">Membrane</keyword>
<feature type="region of interest" description="Disordered" evidence="1">
    <location>
        <begin position="12"/>
        <end position="36"/>
    </location>
</feature>
<gene>
    <name evidence="3" type="ORF">N8I77_011670</name>
</gene>
<comment type="caution">
    <text evidence="3">The sequence shown here is derived from an EMBL/GenBank/DDBJ whole genome shotgun (WGS) entry which is preliminary data.</text>
</comment>
<keyword evidence="4" id="KW-1185">Reference proteome</keyword>
<name>A0AAD9VXQ4_PHOAM</name>
<feature type="transmembrane region" description="Helical" evidence="2">
    <location>
        <begin position="72"/>
        <end position="93"/>
    </location>
</feature>
<dbReference type="EMBL" id="JAUJFL010000008">
    <property type="protein sequence ID" value="KAK2598245.1"/>
    <property type="molecule type" value="Genomic_DNA"/>
</dbReference>
<evidence type="ECO:0000256" key="2">
    <source>
        <dbReference type="SAM" id="Phobius"/>
    </source>
</evidence>
<accession>A0AAD9VXQ4</accession>
<keyword evidence="2" id="KW-1133">Transmembrane helix</keyword>
<dbReference type="Proteomes" id="UP001265746">
    <property type="component" value="Unassembled WGS sequence"/>
</dbReference>
<sequence>MYTTAQKPLVGDFAQPAVNPPRNSSRPLHHSHSHYESPFQQIDMRPGVLQSTTDFFSQQLTAINAWLSRQPLVLTVFLVACAVALLGLALFLFSARRCLRRQRLLQECRRHFDDDDDEGGFAVHEKGGHGPARGDSLPAETHLEFGLNGAGHTEGASFKHNLPFHVSGYL</sequence>